<keyword evidence="3" id="KW-1185">Reference proteome</keyword>
<feature type="compositionally biased region" description="Polar residues" evidence="1">
    <location>
        <begin position="356"/>
        <end position="368"/>
    </location>
</feature>
<dbReference type="InParanoid" id="A0A1Y1VR97"/>
<evidence type="ECO:0000313" key="2">
    <source>
        <dbReference type="EMBL" id="ORX63264.1"/>
    </source>
</evidence>
<evidence type="ECO:0000313" key="3">
    <source>
        <dbReference type="Proteomes" id="UP000193498"/>
    </source>
</evidence>
<feature type="compositionally biased region" description="Polar residues" evidence="1">
    <location>
        <begin position="114"/>
        <end position="135"/>
    </location>
</feature>
<feature type="region of interest" description="Disordered" evidence="1">
    <location>
        <begin position="276"/>
        <end position="308"/>
    </location>
</feature>
<feature type="compositionally biased region" description="Polar residues" evidence="1">
    <location>
        <begin position="293"/>
        <end position="308"/>
    </location>
</feature>
<proteinExistence type="predicted"/>
<feature type="region of interest" description="Disordered" evidence="1">
    <location>
        <begin position="210"/>
        <end position="255"/>
    </location>
</feature>
<comment type="caution">
    <text evidence="2">The sequence shown here is derived from an EMBL/GenBank/DDBJ whole genome shotgun (WGS) entry which is preliminary data.</text>
</comment>
<accession>A0A1Y1VR97</accession>
<name>A0A1Y1VR97_9FUNG</name>
<reference evidence="2 3" key="1">
    <citation type="submission" date="2016-07" db="EMBL/GenBank/DDBJ databases">
        <title>Pervasive Adenine N6-methylation of Active Genes in Fungi.</title>
        <authorList>
            <consortium name="DOE Joint Genome Institute"/>
            <person name="Mondo S.J."/>
            <person name="Dannebaum R.O."/>
            <person name="Kuo R.C."/>
            <person name="Labutti K."/>
            <person name="Haridas S."/>
            <person name="Kuo A."/>
            <person name="Salamov A."/>
            <person name="Ahrendt S.R."/>
            <person name="Lipzen A."/>
            <person name="Sullivan W."/>
            <person name="Andreopoulos W.B."/>
            <person name="Clum A."/>
            <person name="Lindquist E."/>
            <person name="Daum C."/>
            <person name="Ramamoorthy G.K."/>
            <person name="Gryganskyi A."/>
            <person name="Culley D."/>
            <person name="Magnuson J.K."/>
            <person name="James T.Y."/>
            <person name="O'Malley M.A."/>
            <person name="Stajich J.E."/>
            <person name="Spatafora J.W."/>
            <person name="Visel A."/>
            <person name="Grigoriev I.V."/>
        </authorList>
    </citation>
    <scope>NUCLEOTIDE SEQUENCE [LARGE SCALE GENOMIC DNA]</scope>
    <source>
        <strain evidence="2 3">CBS 931.73</strain>
    </source>
</reference>
<dbReference type="EMBL" id="MCFE01001346">
    <property type="protein sequence ID" value="ORX63264.1"/>
    <property type="molecule type" value="Genomic_DNA"/>
</dbReference>
<feature type="non-terminal residue" evidence="2">
    <location>
        <position position="406"/>
    </location>
</feature>
<dbReference type="AlphaFoldDB" id="A0A1Y1VR97"/>
<sequence length="406" mass="44741">MGCRTWGTLLLEESSRSHLDFLLSDRNKLALRQKHQPDARSLFKVTETFTKFSSKRFKNALCYGLWHPHKKSQTPHIQGATPQFLAPLPLKAKRQKEGSGILMNARKMKELAPSPNNLYTPPRPTTSLPSNSNPLNARKGKGVERPSVSGTLSENTTGKGLFNQGAVSRSALKNIAQRPTSTPYELTTFFEPTEMSPRCYESPRVQMDISHEDPLTPSHSATPSKAVSRYPLVKQPPHTDTTHERASSLGPVISSFKRPTATTSLNYGLQNSQDQRDVFSVKTKDKSARKATGLQNTSKPPIETSGSEQASQFLNTFPDNIPSPSPLMDSPVASPISQGAEMSDETSLQPILTTDSIQPTQPTLQTKSPQDDVPIREVPVSPTISQPNRVLLPSSEDNFISIHRKI</sequence>
<protein>
    <submittedName>
        <fullName evidence="2">Uncharacterized protein</fullName>
    </submittedName>
</protein>
<feature type="compositionally biased region" description="Polar residues" evidence="1">
    <location>
        <begin position="148"/>
        <end position="158"/>
    </location>
</feature>
<evidence type="ECO:0000256" key="1">
    <source>
        <dbReference type="SAM" id="MobiDB-lite"/>
    </source>
</evidence>
<feature type="region of interest" description="Disordered" evidence="1">
    <location>
        <begin position="112"/>
        <end position="161"/>
    </location>
</feature>
<dbReference type="Proteomes" id="UP000193498">
    <property type="component" value="Unassembled WGS sequence"/>
</dbReference>
<feature type="compositionally biased region" description="Basic and acidic residues" evidence="1">
    <location>
        <begin position="276"/>
        <end position="288"/>
    </location>
</feature>
<gene>
    <name evidence="2" type="ORF">K493DRAFT_369824</name>
</gene>
<organism evidence="2 3">
    <name type="scientific">Basidiobolus meristosporus CBS 931.73</name>
    <dbReference type="NCBI Taxonomy" id="1314790"/>
    <lineage>
        <taxon>Eukaryota</taxon>
        <taxon>Fungi</taxon>
        <taxon>Fungi incertae sedis</taxon>
        <taxon>Zoopagomycota</taxon>
        <taxon>Entomophthoromycotina</taxon>
        <taxon>Basidiobolomycetes</taxon>
        <taxon>Basidiobolales</taxon>
        <taxon>Basidiobolaceae</taxon>
        <taxon>Basidiobolus</taxon>
    </lineage>
</organism>
<feature type="region of interest" description="Disordered" evidence="1">
    <location>
        <begin position="356"/>
        <end position="388"/>
    </location>
</feature>